<dbReference type="EMBL" id="UYWY01021366">
    <property type="protein sequence ID" value="VDM43981.1"/>
    <property type="molecule type" value="Genomic_DNA"/>
</dbReference>
<keyword evidence="3" id="KW-1185">Reference proteome</keyword>
<gene>
    <name evidence="2" type="ORF">TCNE_LOCUS12660</name>
</gene>
<evidence type="ECO:0000259" key="1">
    <source>
        <dbReference type="Pfam" id="PF23626"/>
    </source>
</evidence>
<dbReference type="PANTHER" id="PTHR37435">
    <property type="entry name" value="PROTEIN CBG14344"/>
    <property type="match status" value="1"/>
</dbReference>
<dbReference type="PANTHER" id="PTHR37435:SF2">
    <property type="entry name" value="GROUND-LIKE DOMAIN-CONTAINING PROTEIN"/>
    <property type="match status" value="1"/>
</dbReference>
<evidence type="ECO:0000313" key="2">
    <source>
        <dbReference type="EMBL" id="VDM43981.1"/>
    </source>
</evidence>
<dbReference type="Proteomes" id="UP000050794">
    <property type="component" value="Unassembled WGS sequence"/>
</dbReference>
<reference evidence="2 3" key="2">
    <citation type="submission" date="2018-11" db="EMBL/GenBank/DDBJ databases">
        <authorList>
            <consortium name="Pathogen Informatics"/>
        </authorList>
    </citation>
    <scope>NUCLEOTIDE SEQUENCE [LARGE SCALE GENOMIC DNA]</scope>
</reference>
<accession>A0A183UVZ0</accession>
<name>A0A183UVZ0_TOXCA</name>
<organism evidence="3 4">
    <name type="scientific">Toxocara canis</name>
    <name type="common">Canine roundworm</name>
    <dbReference type="NCBI Taxonomy" id="6265"/>
    <lineage>
        <taxon>Eukaryota</taxon>
        <taxon>Metazoa</taxon>
        <taxon>Ecdysozoa</taxon>
        <taxon>Nematoda</taxon>
        <taxon>Chromadorea</taxon>
        <taxon>Rhabditida</taxon>
        <taxon>Spirurina</taxon>
        <taxon>Ascaridomorpha</taxon>
        <taxon>Ascaridoidea</taxon>
        <taxon>Toxocaridae</taxon>
        <taxon>Toxocara</taxon>
    </lineage>
</organism>
<dbReference type="Pfam" id="PF23626">
    <property type="entry name" value="CCD_aECM"/>
    <property type="match status" value="1"/>
</dbReference>
<dbReference type="WBParaSite" id="TCNE_0001266001-mRNA-1">
    <property type="protein sequence ID" value="TCNE_0001266001-mRNA-1"/>
    <property type="gene ID" value="TCNE_0001266001"/>
</dbReference>
<dbReference type="AlphaFoldDB" id="A0A183UVZ0"/>
<evidence type="ECO:0000313" key="4">
    <source>
        <dbReference type="WBParaSite" id="TCNE_0001266001-mRNA-1"/>
    </source>
</evidence>
<feature type="domain" description="aECM cysteine-cradle" evidence="1">
    <location>
        <begin position="162"/>
        <end position="211"/>
    </location>
</feature>
<sequence length="215" mass="24076">TRQSEEDRIDTVEGPFFKYWQQQNRRPIRRAISALPLTIAVKKRPTFDTLEKNKSVLELAGDDISAARKHLKTTIRQRPQQLRIQRLPSLRPSTTLASMRTPDQLFLPFLSSSSEPKIIAPSTSSQQAENINTKTTTTATTTTTTMAEVHFNKFDGAVKATAANCQKIKLLASIVGLNDVQSWTRKNCAFLGLYAPQATCDQIFAFVDSCYIPKV</sequence>
<dbReference type="InterPro" id="IPR055352">
    <property type="entry name" value="CCD_aECM"/>
</dbReference>
<protein>
    <submittedName>
        <fullName evidence="4">Ras-GEF domain-containing protein</fullName>
    </submittedName>
</protein>
<reference evidence="4" key="1">
    <citation type="submission" date="2016-06" db="UniProtKB">
        <authorList>
            <consortium name="WormBaseParasite"/>
        </authorList>
    </citation>
    <scope>IDENTIFICATION</scope>
</reference>
<proteinExistence type="predicted"/>
<evidence type="ECO:0000313" key="3">
    <source>
        <dbReference type="Proteomes" id="UP000050794"/>
    </source>
</evidence>